<evidence type="ECO:0000313" key="1">
    <source>
        <dbReference type="EMBL" id="KAH6640269.1"/>
    </source>
</evidence>
<name>A0ACB7PJL7_9PEZI</name>
<dbReference type="Proteomes" id="UP000724584">
    <property type="component" value="Unassembled WGS sequence"/>
</dbReference>
<protein>
    <submittedName>
        <fullName evidence="1">Uncharacterized protein</fullName>
    </submittedName>
</protein>
<evidence type="ECO:0000313" key="2">
    <source>
        <dbReference type="Proteomes" id="UP000724584"/>
    </source>
</evidence>
<organism evidence="1 2">
    <name type="scientific">Chaetomium tenue</name>
    <dbReference type="NCBI Taxonomy" id="1854479"/>
    <lineage>
        <taxon>Eukaryota</taxon>
        <taxon>Fungi</taxon>
        <taxon>Dikarya</taxon>
        <taxon>Ascomycota</taxon>
        <taxon>Pezizomycotina</taxon>
        <taxon>Sordariomycetes</taxon>
        <taxon>Sordariomycetidae</taxon>
        <taxon>Sordariales</taxon>
        <taxon>Chaetomiaceae</taxon>
        <taxon>Chaetomium</taxon>
    </lineage>
</organism>
<dbReference type="EMBL" id="JAGIZQ010000002">
    <property type="protein sequence ID" value="KAH6640269.1"/>
    <property type="molecule type" value="Genomic_DNA"/>
</dbReference>
<proteinExistence type="predicted"/>
<sequence>MASLPMRAGQQQGQQVPDSRQDDDPGTVRFSNVHDLLNMIDRTTRDCLTITNISLDHFTDIKYARQEHRRKFCFRFYDSNSRILILTIPTYIHEQLHLGLYTECFGQIHDMGLSKSWKSIGSGEFSVQVYSGRRGKEGDSTGGPKPERASKGAWPTLVIEAGYSETLANLRLDMQRWFSMSNHEVKIVLLAKFDGTNIILEKWEEEDPEPVLRQSITITRNTATNPISYDVARGALVLSFRLLFLRDPGPGERDVVIGVQELGEYAENVWVEV</sequence>
<gene>
    <name evidence="1" type="ORF">F5144DRAFT_589785</name>
</gene>
<reference evidence="1 2" key="1">
    <citation type="journal article" date="2021" name="Nat. Commun.">
        <title>Genetic determinants of endophytism in the Arabidopsis root mycobiome.</title>
        <authorList>
            <person name="Mesny F."/>
            <person name="Miyauchi S."/>
            <person name="Thiergart T."/>
            <person name="Pickel B."/>
            <person name="Atanasova L."/>
            <person name="Karlsson M."/>
            <person name="Huettel B."/>
            <person name="Barry K.W."/>
            <person name="Haridas S."/>
            <person name="Chen C."/>
            <person name="Bauer D."/>
            <person name="Andreopoulos W."/>
            <person name="Pangilinan J."/>
            <person name="LaButti K."/>
            <person name="Riley R."/>
            <person name="Lipzen A."/>
            <person name="Clum A."/>
            <person name="Drula E."/>
            <person name="Henrissat B."/>
            <person name="Kohler A."/>
            <person name="Grigoriev I.V."/>
            <person name="Martin F.M."/>
            <person name="Hacquard S."/>
        </authorList>
    </citation>
    <scope>NUCLEOTIDE SEQUENCE [LARGE SCALE GENOMIC DNA]</scope>
    <source>
        <strain evidence="1 2">MPI-SDFR-AT-0079</strain>
    </source>
</reference>
<accession>A0ACB7PJL7</accession>
<comment type="caution">
    <text evidence="1">The sequence shown here is derived from an EMBL/GenBank/DDBJ whole genome shotgun (WGS) entry which is preliminary data.</text>
</comment>
<keyword evidence="2" id="KW-1185">Reference proteome</keyword>